<evidence type="ECO:0000313" key="2">
    <source>
        <dbReference type="Proteomes" id="UP001156318"/>
    </source>
</evidence>
<dbReference type="RefSeq" id="WP_264385124.1">
    <property type="nucleotide sequence ID" value="NZ_CP074352.1"/>
</dbReference>
<proteinExistence type="predicted"/>
<name>A0ABY6JHP1_9ENTR</name>
<organism evidence="1 2">
    <name type="scientific">Siccibacter colletis</name>
    <dbReference type="NCBI Taxonomy" id="1505757"/>
    <lineage>
        <taxon>Bacteria</taxon>
        <taxon>Pseudomonadati</taxon>
        <taxon>Pseudomonadota</taxon>
        <taxon>Gammaproteobacteria</taxon>
        <taxon>Enterobacterales</taxon>
        <taxon>Enterobacteriaceae</taxon>
        <taxon>Siccibacter</taxon>
    </lineage>
</organism>
<reference evidence="1 2" key="1">
    <citation type="submission" date="2021-05" db="EMBL/GenBank/DDBJ databases">
        <title>Isolation, identification, and the growth promoting effects of Pantoea dispersa strain YSD J2 from the aboveground leaves of Cyperus esculentus L.Var. Sativus.</title>
        <authorList>
            <person name="Wang S."/>
            <person name="Tang X.M."/>
            <person name="Huang Y.N."/>
        </authorList>
    </citation>
    <scope>NUCLEOTIDE SEQUENCE [LARGE SCALE GENOMIC DNA]</scope>
    <source>
        <strain evidence="2">YSD YN2</strain>
    </source>
</reference>
<dbReference type="Proteomes" id="UP001156318">
    <property type="component" value="Chromosome"/>
</dbReference>
<keyword evidence="2" id="KW-1185">Reference proteome</keyword>
<protein>
    <submittedName>
        <fullName evidence="1">Uncharacterized protein</fullName>
    </submittedName>
</protein>
<evidence type="ECO:0000313" key="1">
    <source>
        <dbReference type="EMBL" id="UYU31971.1"/>
    </source>
</evidence>
<accession>A0ABY6JHP1</accession>
<sequence length="50" mass="5269">MISSLSPKKTAWSLKIQAAAANVGGSVFSETTGKGAEAVVNKVKEKYEKK</sequence>
<gene>
    <name evidence="1" type="ORF">KFZ77_00185</name>
</gene>
<dbReference type="EMBL" id="CP074352">
    <property type="protein sequence ID" value="UYU31971.1"/>
    <property type="molecule type" value="Genomic_DNA"/>
</dbReference>